<keyword evidence="6 7" id="KW-0472">Membrane</keyword>
<dbReference type="PANTHER" id="PTHR23515">
    <property type="entry name" value="HIGH-AFFINITY NITRATE TRANSPORTER 2.3"/>
    <property type="match status" value="1"/>
</dbReference>
<gene>
    <name evidence="9" type="ORF">MRX98_14100</name>
</gene>
<evidence type="ECO:0000256" key="6">
    <source>
        <dbReference type="ARBA" id="ARBA00023136"/>
    </source>
</evidence>
<comment type="caution">
    <text evidence="9">The sequence shown here is derived from an EMBL/GenBank/DDBJ whole genome shotgun (WGS) entry which is preliminary data.</text>
</comment>
<feature type="transmembrane region" description="Helical" evidence="7">
    <location>
        <begin position="50"/>
        <end position="71"/>
    </location>
</feature>
<organism evidence="9 10">
    <name type="scientific">Desulfatitalea alkaliphila</name>
    <dbReference type="NCBI Taxonomy" id="2929485"/>
    <lineage>
        <taxon>Bacteria</taxon>
        <taxon>Pseudomonadati</taxon>
        <taxon>Thermodesulfobacteriota</taxon>
        <taxon>Desulfobacteria</taxon>
        <taxon>Desulfobacterales</taxon>
        <taxon>Desulfosarcinaceae</taxon>
        <taxon>Desulfatitalea</taxon>
    </lineage>
</organism>
<keyword evidence="4 7" id="KW-1133">Transmembrane helix</keyword>
<feature type="transmembrane region" description="Helical" evidence="7">
    <location>
        <begin position="179"/>
        <end position="198"/>
    </location>
</feature>
<dbReference type="InterPro" id="IPR011701">
    <property type="entry name" value="MFS"/>
</dbReference>
<dbReference type="InterPro" id="IPR020846">
    <property type="entry name" value="MFS_dom"/>
</dbReference>
<feature type="transmembrane region" description="Helical" evidence="7">
    <location>
        <begin position="279"/>
        <end position="300"/>
    </location>
</feature>
<feature type="transmembrane region" description="Helical" evidence="7">
    <location>
        <begin position="312"/>
        <end position="330"/>
    </location>
</feature>
<evidence type="ECO:0000313" key="10">
    <source>
        <dbReference type="Proteomes" id="UP001165427"/>
    </source>
</evidence>
<feature type="transmembrane region" description="Helical" evidence="7">
    <location>
        <begin position="117"/>
        <end position="141"/>
    </location>
</feature>
<feature type="transmembrane region" description="Helical" evidence="7">
    <location>
        <begin position="371"/>
        <end position="393"/>
    </location>
</feature>
<comment type="similarity">
    <text evidence="2">Belongs to the major facilitator superfamily. Nitrate/nitrite porter (TC 2.A.1.8) family.</text>
</comment>
<feature type="domain" description="Major facilitator superfamily (MFS) profile" evidence="8">
    <location>
        <begin position="17"/>
        <end position="427"/>
    </location>
</feature>
<feature type="transmembrane region" description="Helical" evidence="7">
    <location>
        <begin position="336"/>
        <end position="359"/>
    </location>
</feature>
<dbReference type="EMBL" id="JALJRB010000016">
    <property type="protein sequence ID" value="MCJ8501711.1"/>
    <property type="molecule type" value="Genomic_DNA"/>
</dbReference>
<keyword evidence="10" id="KW-1185">Reference proteome</keyword>
<dbReference type="GO" id="GO:0015112">
    <property type="term" value="F:nitrate transmembrane transporter activity"/>
    <property type="evidence" value="ECO:0007669"/>
    <property type="project" value="InterPro"/>
</dbReference>
<evidence type="ECO:0000313" key="9">
    <source>
        <dbReference type="EMBL" id="MCJ8501711.1"/>
    </source>
</evidence>
<name>A0AA41R4U7_9BACT</name>
<evidence type="ECO:0000256" key="5">
    <source>
        <dbReference type="ARBA" id="ARBA00023063"/>
    </source>
</evidence>
<dbReference type="AlphaFoldDB" id="A0AA41R4U7"/>
<evidence type="ECO:0000256" key="4">
    <source>
        <dbReference type="ARBA" id="ARBA00022989"/>
    </source>
</evidence>
<feature type="transmembrane region" description="Helical" evidence="7">
    <location>
        <begin position="83"/>
        <end position="105"/>
    </location>
</feature>
<feature type="transmembrane region" description="Helical" evidence="7">
    <location>
        <begin position="150"/>
        <end position="173"/>
    </location>
</feature>
<accession>A0AA41R4U7</accession>
<dbReference type="Proteomes" id="UP001165427">
    <property type="component" value="Unassembled WGS sequence"/>
</dbReference>
<evidence type="ECO:0000256" key="2">
    <source>
        <dbReference type="ARBA" id="ARBA00008432"/>
    </source>
</evidence>
<dbReference type="InterPro" id="IPR036259">
    <property type="entry name" value="MFS_trans_sf"/>
</dbReference>
<dbReference type="Gene3D" id="1.20.1250.20">
    <property type="entry name" value="MFS general substrate transporter like domains"/>
    <property type="match status" value="2"/>
</dbReference>
<dbReference type="SUPFAM" id="SSF103473">
    <property type="entry name" value="MFS general substrate transporter"/>
    <property type="match status" value="1"/>
</dbReference>
<dbReference type="InterPro" id="IPR044772">
    <property type="entry name" value="NO3_transporter"/>
</dbReference>
<dbReference type="RefSeq" id="WP_246910610.1">
    <property type="nucleotide sequence ID" value="NZ_JALJRB010000016.1"/>
</dbReference>
<dbReference type="GO" id="GO:0016020">
    <property type="term" value="C:membrane"/>
    <property type="evidence" value="ECO:0007669"/>
    <property type="project" value="UniProtKB-SubCell"/>
</dbReference>
<reference evidence="9" key="1">
    <citation type="submission" date="2022-04" db="EMBL/GenBank/DDBJ databases">
        <title>Desulfatitalea alkaliphila sp. nov., a novel anaerobic sulfate-reducing bacterium isolated from terrestrial mud volcano, Taman Peninsula, Russia.</title>
        <authorList>
            <person name="Khomyakova M.A."/>
            <person name="Merkel A.Y."/>
            <person name="Slobodkin A.I."/>
        </authorList>
    </citation>
    <scope>NUCLEOTIDE SEQUENCE</scope>
    <source>
        <strain evidence="9">M08but</strain>
    </source>
</reference>
<evidence type="ECO:0000256" key="3">
    <source>
        <dbReference type="ARBA" id="ARBA00022692"/>
    </source>
</evidence>
<evidence type="ECO:0000256" key="7">
    <source>
        <dbReference type="SAM" id="Phobius"/>
    </source>
</evidence>
<protein>
    <submittedName>
        <fullName evidence="9">MFS transporter</fullName>
    </submittedName>
</protein>
<dbReference type="GO" id="GO:0042128">
    <property type="term" value="P:nitrate assimilation"/>
    <property type="evidence" value="ECO:0007669"/>
    <property type="project" value="UniProtKB-KW"/>
</dbReference>
<evidence type="ECO:0000259" key="8">
    <source>
        <dbReference type="PROSITE" id="PS50850"/>
    </source>
</evidence>
<dbReference type="Pfam" id="PF07690">
    <property type="entry name" value="MFS_1"/>
    <property type="match status" value="1"/>
</dbReference>
<keyword evidence="3 7" id="KW-0812">Transmembrane</keyword>
<keyword evidence="5" id="KW-0534">Nitrate assimilation</keyword>
<sequence>MNDMVNVCQARSTRGAALVWSSLAFFGGFAGVSAFGPIVSQLKEGLALSPLLMGLLAASPALSGSLLRIPFGAVVDRVGGKKPVLLLLGLAAAGIAGITLMFHLYPQPSPAHYPLFLFFGVLCGSGIATFSVGVPSVSYWYPQKRQGSALAVYAGLGNLAPGLFALLLPFLVIRLGFSLAYVLWFAAIVLLMILLFAFMRDAPYFQYREMGIEIDPDALLHACGQELMPTGTARQSLRKAAGDYRTWVLTLLYFISFGGFIALTVWFPTYWAEHFGMGMVAAGGLTALYSLSTSLLRVVGGFAADRWGGERVTMAAFAVVALGALLVLLAGPLRSIAIAGAMSLALGMGFANAAVFKLVPKYTPAAVGGAAGIVGGLGAFGGFVIPLAMGLFVKISGPAGYPQGFSVFVLFGLLAMVLMAMLNRQAGRTGQ</sequence>
<feature type="transmembrane region" description="Helical" evidence="7">
    <location>
        <begin position="405"/>
        <end position="422"/>
    </location>
</feature>
<comment type="subcellular location">
    <subcellularLocation>
        <location evidence="1">Membrane</location>
        <topology evidence="1">Multi-pass membrane protein</topology>
    </subcellularLocation>
</comment>
<dbReference type="PROSITE" id="PS50850">
    <property type="entry name" value="MFS"/>
    <property type="match status" value="1"/>
</dbReference>
<evidence type="ECO:0000256" key="1">
    <source>
        <dbReference type="ARBA" id="ARBA00004141"/>
    </source>
</evidence>
<proteinExistence type="inferred from homology"/>
<feature type="transmembrane region" description="Helical" evidence="7">
    <location>
        <begin position="244"/>
        <end position="267"/>
    </location>
</feature>